<proteinExistence type="inferred from homology"/>
<dbReference type="PANTHER" id="PTHR10566:SF113">
    <property type="entry name" value="PROTEIN ACTIVITY OF BC1 COMPLEX KINASE 7, CHLOROPLASTIC"/>
    <property type="match status" value="1"/>
</dbReference>
<protein>
    <submittedName>
        <fullName evidence="3">2-polyprenylphenol hydroxylase</fullName>
    </submittedName>
</protein>
<reference evidence="3 4" key="1">
    <citation type="journal article" date="2018" name="Microbiome">
        <title>Fine metagenomic profile of the Mediterranean stratified and mixed water columns revealed by assembly and recruitment.</title>
        <authorList>
            <person name="Haro-Moreno J.M."/>
            <person name="Lopez-Perez M."/>
            <person name="De La Torre J.R."/>
            <person name="Picazo A."/>
            <person name="Camacho A."/>
            <person name="Rodriguez-Valera F."/>
        </authorList>
    </citation>
    <scope>NUCLEOTIDE SEQUENCE [LARGE SCALE GENOMIC DNA]</scope>
    <source>
        <strain evidence="3">MED-G82</strain>
    </source>
</reference>
<dbReference type="Pfam" id="PF03109">
    <property type="entry name" value="ABC1"/>
    <property type="match status" value="1"/>
</dbReference>
<dbReference type="SUPFAM" id="SSF56112">
    <property type="entry name" value="Protein kinase-like (PK-like)"/>
    <property type="match status" value="1"/>
</dbReference>
<comment type="caution">
    <text evidence="3">The sequence shown here is derived from an EMBL/GenBank/DDBJ whole genome shotgun (WGS) entry which is preliminary data.</text>
</comment>
<dbReference type="PANTHER" id="PTHR10566">
    <property type="entry name" value="CHAPERONE-ACTIVITY OF BC1 COMPLEX CABC1 -RELATED"/>
    <property type="match status" value="1"/>
</dbReference>
<name>A0A368BW48_9GAMM</name>
<sequence>MIFGAIKITFLSFYHGIINIPFENGTSKLFGVLNYLNIFYFFKKKIPSSERLNAFLESMGPLFIKFGQLLSTRTDVLPQTYTFELQKLTDSCKPFEGEEALEIFKRSITNEQFKKIKNFDLKPLASASLAQVHTANLIENNQEIVIKILRPNISKKVNSNIKLLKLFAFFVKVLFKDSYRLKINQVVNDYERTILKEIDLRLEANNTIQTRENFLDSNLLYIPSVYKEFTNKNILVMERIYGTPCTDIDKIKTAGVDLKVLAENGVKIFLDQVFRDNFFHADMHPGNIFVDLKNPEMNRYIAVDCAIVGSLSDADLYNLARMLSCTIKQDYKKLANLFISNQWVEPDSDVYDLEMTLKSCCEPIFEKPLAEIEFGKLLLFLFESTRSFGLSIQPSLVLLQKTLIHIEGMGRSIYPKLDFWSIAEPYLDDWIQNKYHPKQLLKYIEENKYEILEKGANLPNDILNILDALKSIADNPQHQNKKVEALKHEISKQQFINRLSLAGFLLLAVLFLINS</sequence>
<organism evidence="3 4">
    <name type="scientific">SAR86 cluster bacterium</name>
    <dbReference type="NCBI Taxonomy" id="2030880"/>
    <lineage>
        <taxon>Bacteria</taxon>
        <taxon>Pseudomonadati</taxon>
        <taxon>Pseudomonadota</taxon>
        <taxon>Gammaproteobacteria</taxon>
        <taxon>SAR86 cluster</taxon>
    </lineage>
</organism>
<feature type="domain" description="ABC1 atypical kinase-like" evidence="2">
    <location>
        <begin position="87"/>
        <end position="336"/>
    </location>
</feature>
<dbReference type="AlphaFoldDB" id="A0A368BW48"/>
<dbReference type="Proteomes" id="UP000253307">
    <property type="component" value="Unassembled WGS sequence"/>
</dbReference>
<dbReference type="InterPro" id="IPR011009">
    <property type="entry name" value="Kinase-like_dom_sf"/>
</dbReference>
<evidence type="ECO:0000313" key="4">
    <source>
        <dbReference type="Proteomes" id="UP000253307"/>
    </source>
</evidence>
<dbReference type="InterPro" id="IPR004147">
    <property type="entry name" value="ABC1_dom"/>
</dbReference>
<comment type="similarity">
    <text evidence="1">Belongs to the protein kinase superfamily. ADCK protein kinase family.</text>
</comment>
<accession>A0A368BW48</accession>
<evidence type="ECO:0000256" key="1">
    <source>
        <dbReference type="ARBA" id="ARBA00009670"/>
    </source>
</evidence>
<evidence type="ECO:0000259" key="2">
    <source>
        <dbReference type="Pfam" id="PF03109"/>
    </source>
</evidence>
<gene>
    <name evidence="3" type="ORF">DBW96_02100</name>
</gene>
<evidence type="ECO:0000313" key="3">
    <source>
        <dbReference type="EMBL" id="RCL41548.1"/>
    </source>
</evidence>
<dbReference type="EMBL" id="QOPE01000011">
    <property type="protein sequence ID" value="RCL41548.1"/>
    <property type="molecule type" value="Genomic_DNA"/>
</dbReference>
<dbReference type="InterPro" id="IPR050154">
    <property type="entry name" value="UbiB_kinase"/>
</dbReference>